<keyword evidence="3" id="KW-1185">Reference proteome</keyword>
<proteinExistence type="predicted"/>
<protein>
    <recommendedName>
        <fullName evidence="4">NADH:ubiquinone reductase (H(+)-translocating)</fullName>
    </recommendedName>
</protein>
<name>A0AAV5VU12_9BILA</name>
<keyword evidence="1" id="KW-0472">Membrane</keyword>
<feature type="transmembrane region" description="Helical" evidence="1">
    <location>
        <begin position="12"/>
        <end position="35"/>
    </location>
</feature>
<evidence type="ECO:0008006" key="4">
    <source>
        <dbReference type="Google" id="ProtNLM"/>
    </source>
</evidence>
<feature type="transmembrane region" description="Helical" evidence="1">
    <location>
        <begin position="41"/>
        <end position="67"/>
    </location>
</feature>
<evidence type="ECO:0000313" key="2">
    <source>
        <dbReference type="EMBL" id="GMT23044.1"/>
    </source>
</evidence>
<dbReference type="EMBL" id="BTSY01000004">
    <property type="protein sequence ID" value="GMT23044.1"/>
    <property type="molecule type" value="Genomic_DNA"/>
</dbReference>
<evidence type="ECO:0000313" key="3">
    <source>
        <dbReference type="Proteomes" id="UP001432322"/>
    </source>
</evidence>
<keyword evidence="1" id="KW-1133">Transmembrane helix</keyword>
<dbReference type="AlphaFoldDB" id="A0AAV5VU12"/>
<feature type="non-terminal residue" evidence="2">
    <location>
        <position position="1"/>
    </location>
</feature>
<comment type="caution">
    <text evidence="2">The sequence shown here is derived from an EMBL/GenBank/DDBJ whole genome shotgun (WGS) entry which is preliminary data.</text>
</comment>
<reference evidence="2" key="1">
    <citation type="submission" date="2023-10" db="EMBL/GenBank/DDBJ databases">
        <title>Genome assembly of Pristionchus species.</title>
        <authorList>
            <person name="Yoshida K."/>
            <person name="Sommer R.J."/>
        </authorList>
    </citation>
    <scope>NUCLEOTIDE SEQUENCE</scope>
    <source>
        <strain evidence="2">RS5133</strain>
    </source>
</reference>
<evidence type="ECO:0000256" key="1">
    <source>
        <dbReference type="SAM" id="Phobius"/>
    </source>
</evidence>
<dbReference type="Proteomes" id="UP001432322">
    <property type="component" value="Unassembled WGS sequence"/>
</dbReference>
<accession>A0AAV5VU12</accession>
<gene>
    <name evidence="2" type="ORF">PFISCL1PPCAC_14341</name>
</gene>
<organism evidence="2 3">
    <name type="scientific">Pristionchus fissidentatus</name>
    <dbReference type="NCBI Taxonomy" id="1538716"/>
    <lineage>
        <taxon>Eukaryota</taxon>
        <taxon>Metazoa</taxon>
        <taxon>Ecdysozoa</taxon>
        <taxon>Nematoda</taxon>
        <taxon>Chromadorea</taxon>
        <taxon>Rhabditida</taxon>
        <taxon>Rhabditina</taxon>
        <taxon>Diplogasteromorpha</taxon>
        <taxon>Diplogasteroidea</taxon>
        <taxon>Neodiplogasteridae</taxon>
        <taxon>Pristionchus</taxon>
    </lineage>
</organism>
<keyword evidence="1" id="KW-0812">Transmembrane</keyword>
<feature type="non-terminal residue" evidence="2">
    <location>
        <position position="68"/>
    </location>
</feature>
<sequence length="68" mass="7472">LIVASITRIAMLAAFMGVFLIGSMERLIATFAWSWYEKVSLQTLCVSIIIELCGAIQAYSLGLLFILS</sequence>